<keyword evidence="2" id="KW-0503">Monooxygenase</keyword>
<evidence type="ECO:0000313" key="2">
    <source>
        <dbReference type="EMBL" id="PSL05982.1"/>
    </source>
</evidence>
<dbReference type="AlphaFoldDB" id="A0A2P8E933"/>
<accession>A0A2P8E933</accession>
<dbReference type="InterPro" id="IPR011008">
    <property type="entry name" value="Dimeric_a/b-barrel"/>
</dbReference>
<dbReference type="InterPro" id="IPR007138">
    <property type="entry name" value="ABM_dom"/>
</dbReference>
<comment type="caution">
    <text evidence="2">The sequence shown here is derived from an EMBL/GenBank/DDBJ whole genome shotgun (WGS) entry which is preliminary data.</text>
</comment>
<evidence type="ECO:0000259" key="1">
    <source>
        <dbReference type="PROSITE" id="PS51725"/>
    </source>
</evidence>
<organism evidence="2 3">
    <name type="scientific">Haloactinopolyspora alba</name>
    <dbReference type="NCBI Taxonomy" id="648780"/>
    <lineage>
        <taxon>Bacteria</taxon>
        <taxon>Bacillati</taxon>
        <taxon>Actinomycetota</taxon>
        <taxon>Actinomycetes</taxon>
        <taxon>Jiangellales</taxon>
        <taxon>Jiangellaceae</taxon>
        <taxon>Haloactinopolyspora</taxon>
    </lineage>
</organism>
<protein>
    <submittedName>
        <fullName evidence="2">Heme-degrading monooxygenase HmoA</fullName>
    </submittedName>
</protein>
<keyword evidence="2" id="KW-0560">Oxidoreductase</keyword>
<evidence type="ECO:0000313" key="3">
    <source>
        <dbReference type="Proteomes" id="UP000243528"/>
    </source>
</evidence>
<dbReference type="PROSITE" id="PS51725">
    <property type="entry name" value="ABM"/>
    <property type="match status" value="1"/>
</dbReference>
<dbReference type="Gene3D" id="3.30.70.100">
    <property type="match status" value="1"/>
</dbReference>
<name>A0A2P8E933_9ACTN</name>
<dbReference type="RefSeq" id="WP_106536210.1">
    <property type="nucleotide sequence ID" value="NZ_ML142901.1"/>
</dbReference>
<proteinExistence type="predicted"/>
<dbReference type="Pfam" id="PF03992">
    <property type="entry name" value="ABM"/>
    <property type="match status" value="1"/>
</dbReference>
<dbReference type="OrthoDB" id="268331at2"/>
<dbReference type="GO" id="GO:0004497">
    <property type="term" value="F:monooxygenase activity"/>
    <property type="evidence" value="ECO:0007669"/>
    <property type="project" value="UniProtKB-KW"/>
</dbReference>
<dbReference type="EMBL" id="PYGE01000003">
    <property type="protein sequence ID" value="PSL05982.1"/>
    <property type="molecule type" value="Genomic_DNA"/>
</dbReference>
<keyword evidence="3" id="KW-1185">Reference proteome</keyword>
<dbReference type="SUPFAM" id="SSF54909">
    <property type="entry name" value="Dimeric alpha+beta barrel"/>
    <property type="match status" value="1"/>
</dbReference>
<reference evidence="2 3" key="1">
    <citation type="submission" date="2018-03" db="EMBL/GenBank/DDBJ databases">
        <title>Genomic Encyclopedia of Archaeal and Bacterial Type Strains, Phase II (KMG-II): from individual species to whole genera.</title>
        <authorList>
            <person name="Goeker M."/>
        </authorList>
    </citation>
    <scope>NUCLEOTIDE SEQUENCE [LARGE SCALE GENOMIC DNA]</scope>
    <source>
        <strain evidence="2 3">DSM 45211</strain>
    </source>
</reference>
<gene>
    <name evidence="2" type="ORF">CLV30_103136</name>
</gene>
<dbReference type="Proteomes" id="UP000243528">
    <property type="component" value="Unassembled WGS sequence"/>
</dbReference>
<sequence>MRIDEMDASTPLMSQLQQETGSITLVNTITVPREVREEFLRNWRDDASFMKAQPGFISTQLYQGTADSQMMINVAVWESTEALFKAFSDPEFQQKSAKYPDGVVAYPHVYQKVAVEGVCTA</sequence>
<feature type="domain" description="ABM" evidence="1">
    <location>
        <begin position="23"/>
        <end position="113"/>
    </location>
</feature>